<gene>
    <name evidence="2" type="ORF">XNOV1_A039675</name>
</gene>
<dbReference type="AlphaFoldDB" id="A0AAV1FKA5"/>
<reference evidence="2" key="1">
    <citation type="submission" date="2023-08" db="EMBL/GenBank/DDBJ databases">
        <authorList>
            <person name="Alioto T."/>
            <person name="Alioto T."/>
            <person name="Gomez Garrido J."/>
        </authorList>
    </citation>
    <scope>NUCLEOTIDE SEQUENCE</scope>
</reference>
<organism evidence="2 3">
    <name type="scientific">Xyrichtys novacula</name>
    <name type="common">Pearly razorfish</name>
    <name type="synonym">Hemipteronotus novacula</name>
    <dbReference type="NCBI Taxonomy" id="13765"/>
    <lineage>
        <taxon>Eukaryota</taxon>
        <taxon>Metazoa</taxon>
        <taxon>Chordata</taxon>
        <taxon>Craniata</taxon>
        <taxon>Vertebrata</taxon>
        <taxon>Euteleostomi</taxon>
        <taxon>Actinopterygii</taxon>
        <taxon>Neopterygii</taxon>
        <taxon>Teleostei</taxon>
        <taxon>Neoteleostei</taxon>
        <taxon>Acanthomorphata</taxon>
        <taxon>Eupercaria</taxon>
        <taxon>Labriformes</taxon>
        <taxon>Labridae</taxon>
        <taxon>Xyrichtys</taxon>
    </lineage>
</organism>
<evidence type="ECO:0000313" key="2">
    <source>
        <dbReference type="EMBL" id="CAJ1061465.1"/>
    </source>
</evidence>
<sequence length="146" mass="15814">MEAIAIDASLPVEVGKQLKRVQKKIADLLEDIGRLSDELQRKDSLLATFKSLLPTLSSWLESTQTSELPQHSTATALRDTIVWEPSSSSCQRPSSSTPNKGTPWSEEVVRNRKKASAGALCRVSTSVGIPLFNKYSALSMTGPGPC</sequence>
<dbReference type="EMBL" id="OY660871">
    <property type="protein sequence ID" value="CAJ1061465.1"/>
    <property type="molecule type" value="Genomic_DNA"/>
</dbReference>
<evidence type="ECO:0000313" key="3">
    <source>
        <dbReference type="Proteomes" id="UP001178508"/>
    </source>
</evidence>
<proteinExistence type="predicted"/>
<protein>
    <submittedName>
        <fullName evidence="2">Allantoinase-like</fullName>
    </submittedName>
</protein>
<accession>A0AAV1FKA5</accession>
<name>A0AAV1FKA5_XYRNO</name>
<feature type="region of interest" description="Disordered" evidence="1">
    <location>
        <begin position="85"/>
        <end position="106"/>
    </location>
</feature>
<keyword evidence="3" id="KW-1185">Reference proteome</keyword>
<feature type="compositionally biased region" description="Low complexity" evidence="1">
    <location>
        <begin position="85"/>
        <end position="98"/>
    </location>
</feature>
<dbReference type="Proteomes" id="UP001178508">
    <property type="component" value="Chromosome 8"/>
</dbReference>
<evidence type="ECO:0000256" key="1">
    <source>
        <dbReference type="SAM" id="MobiDB-lite"/>
    </source>
</evidence>